<gene>
    <name evidence="1" type="ORF">S01H1_72593</name>
</gene>
<comment type="caution">
    <text evidence="1">The sequence shown here is derived from an EMBL/GenBank/DDBJ whole genome shotgun (WGS) entry which is preliminary data.</text>
</comment>
<proteinExistence type="predicted"/>
<protein>
    <submittedName>
        <fullName evidence="1">Uncharacterized protein</fullName>
    </submittedName>
</protein>
<dbReference type="EMBL" id="BARS01048432">
    <property type="protein sequence ID" value="GAG36437.1"/>
    <property type="molecule type" value="Genomic_DNA"/>
</dbReference>
<dbReference type="AlphaFoldDB" id="X0XM87"/>
<organism evidence="1">
    <name type="scientific">marine sediment metagenome</name>
    <dbReference type="NCBI Taxonomy" id="412755"/>
    <lineage>
        <taxon>unclassified sequences</taxon>
        <taxon>metagenomes</taxon>
        <taxon>ecological metagenomes</taxon>
    </lineage>
</organism>
<reference evidence="1" key="1">
    <citation type="journal article" date="2014" name="Front. Microbiol.">
        <title>High frequency of phylogenetically diverse reductive dehalogenase-homologous genes in deep subseafloor sedimentary metagenomes.</title>
        <authorList>
            <person name="Kawai M."/>
            <person name="Futagami T."/>
            <person name="Toyoda A."/>
            <person name="Takaki Y."/>
            <person name="Nishi S."/>
            <person name="Hori S."/>
            <person name="Arai W."/>
            <person name="Tsubouchi T."/>
            <person name="Morono Y."/>
            <person name="Uchiyama I."/>
            <person name="Ito T."/>
            <person name="Fujiyama A."/>
            <person name="Inagaki F."/>
            <person name="Takami H."/>
        </authorList>
    </citation>
    <scope>NUCLEOTIDE SEQUENCE</scope>
    <source>
        <strain evidence="1">Expedition CK06-06</strain>
    </source>
</reference>
<evidence type="ECO:0000313" key="1">
    <source>
        <dbReference type="EMBL" id="GAG36437.1"/>
    </source>
</evidence>
<feature type="non-terminal residue" evidence="1">
    <location>
        <position position="1"/>
    </location>
</feature>
<accession>X0XM87</accession>
<sequence>FDPQVVAALQECWHRNRQAWQQKVNQLVQWVEADSAAVPR</sequence>
<name>X0XM87_9ZZZZ</name>